<dbReference type="Gene3D" id="4.10.240.10">
    <property type="entry name" value="Zn(2)-C6 fungal-type DNA-binding domain"/>
    <property type="match status" value="1"/>
</dbReference>
<evidence type="ECO:0000313" key="4">
    <source>
        <dbReference type="EMBL" id="KAF2791389.1"/>
    </source>
</evidence>
<evidence type="ECO:0000313" key="5">
    <source>
        <dbReference type="Proteomes" id="UP000799757"/>
    </source>
</evidence>
<dbReference type="InterPro" id="IPR036864">
    <property type="entry name" value="Zn2-C6_fun-type_DNA-bd_sf"/>
</dbReference>
<feature type="region of interest" description="Disordered" evidence="2">
    <location>
        <begin position="729"/>
        <end position="750"/>
    </location>
</feature>
<evidence type="ECO:0000256" key="2">
    <source>
        <dbReference type="SAM" id="MobiDB-lite"/>
    </source>
</evidence>
<feature type="compositionally biased region" description="Polar residues" evidence="2">
    <location>
        <begin position="233"/>
        <end position="247"/>
    </location>
</feature>
<dbReference type="PANTHER" id="PTHR46910">
    <property type="entry name" value="TRANSCRIPTION FACTOR PDR1"/>
    <property type="match status" value="1"/>
</dbReference>
<dbReference type="SMART" id="SM00066">
    <property type="entry name" value="GAL4"/>
    <property type="match status" value="1"/>
</dbReference>
<feature type="compositionally biased region" description="Polar residues" evidence="2">
    <location>
        <begin position="691"/>
        <end position="705"/>
    </location>
</feature>
<feature type="region of interest" description="Disordered" evidence="2">
    <location>
        <begin position="684"/>
        <end position="710"/>
    </location>
</feature>
<evidence type="ECO:0000259" key="3">
    <source>
        <dbReference type="PROSITE" id="PS50048"/>
    </source>
</evidence>
<dbReference type="GO" id="GO:0000981">
    <property type="term" value="F:DNA-binding transcription factor activity, RNA polymerase II-specific"/>
    <property type="evidence" value="ECO:0007669"/>
    <property type="project" value="InterPro"/>
</dbReference>
<feature type="region of interest" description="Disordered" evidence="2">
    <location>
        <begin position="1"/>
        <end position="54"/>
    </location>
</feature>
<reference evidence="4" key="1">
    <citation type="journal article" date="2020" name="Stud. Mycol.">
        <title>101 Dothideomycetes genomes: a test case for predicting lifestyles and emergence of pathogens.</title>
        <authorList>
            <person name="Haridas S."/>
            <person name="Albert R."/>
            <person name="Binder M."/>
            <person name="Bloem J."/>
            <person name="Labutti K."/>
            <person name="Salamov A."/>
            <person name="Andreopoulos B."/>
            <person name="Baker S."/>
            <person name="Barry K."/>
            <person name="Bills G."/>
            <person name="Bluhm B."/>
            <person name="Cannon C."/>
            <person name="Castanera R."/>
            <person name="Culley D."/>
            <person name="Daum C."/>
            <person name="Ezra D."/>
            <person name="Gonzalez J."/>
            <person name="Henrissat B."/>
            <person name="Kuo A."/>
            <person name="Liang C."/>
            <person name="Lipzen A."/>
            <person name="Lutzoni F."/>
            <person name="Magnuson J."/>
            <person name="Mondo S."/>
            <person name="Nolan M."/>
            <person name="Ohm R."/>
            <person name="Pangilinan J."/>
            <person name="Park H.-J."/>
            <person name="Ramirez L."/>
            <person name="Alfaro M."/>
            <person name="Sun H."/>
            <person name="Tritt A."/>
            <person name="Yoshinaga Y."/>
            <person name="Zwiers L.-H."/>
            <person name="Turgeon B."/>
            <person name="Goodwin S."/>
            <person name="Spatafora J."/>
            <person name="Crous P."/>
            <person name="Grigoriev I."/>
        </authorList>
    </citation>
    <scope>NUCLEOTIDE SEQUENCE</scope>
    <source>
        <strain evidence="4">CBS 109.77</strain>
    </source>
</reference>
<evidence type="ECO:0000256" key="1">
    <source>
        <dbReference type="ARBA" id="ARBA00023242"/>
    </source>
</evidence>
<feature type="compositionally biased region" description="Basic and acidic residues" evidence="2">
    <location>
        <begin position="114"/>
        <end position="125"/>
    </location>
</feature>
<dbReference type="InterPro" id="IPR050987">
    <property type="entry name" value="AtrR-like"/>
</dbReference>
<protein>
    <recommendedName>
        <fullName evidence="3">Zn(2)-C6 fungal-type domain-containing protein</fullName>
    </recommendedName>
</protein>
<dbReference type="Pfam" id="PF00172">
    <property type="entry name" value="Zn_clus"/>
    <property type="match status" value="1"/>
</dbReference>
<gene>
    <name evidence="4" type="ORF">K505DRAFT_66231</name>
</gene>
<dbReference type="PANTHER" id="PTHR46910:SF1">
    <property type="entry name" value="MISCELLANEOUS ZN(II)2CYS6 TRANSCRIPTION FACTOR (EUROFUNG)-RELATED"/>
    <property type="match status" value="1"/>
</dbReference>
<feature type="compositionally biased region" description="Low complexity" evidence="2">
    <location>
        <begin position="31"/>
        <end position="46"/>
    </location>
</feature>
<feature type="domain" description="Zn(2)-C6 fungal-type" evidence="3">
    <location>
        <begin position="134"/>
        <end position="168"/>
    </location>
</feature>
<feature type="region of interest" description="Disordered" evidence="2">
    <location>
        <begin position="147"/>
        <end position="179"/>
    </location>
</feature>
<dbReference type="GO" id="GO:0008270">
    <property type="term" value="F:zinc ion binding"/>
    <property type="evidence" value="ECO:0007669"/>
    <property type="project" value="InterPro"/>
</dbReference>
<dbReference type="EMBL" id="MU002021">
    <property type="protein sequence ID" value="KAF2791389.1"/>
    <property type="molecule type" value="Genomic_DNA"/>
</dbReference>
<feature type="compositionally biased region" description="Low complexity" evidence="2">
    <location>
        <begin position="739"/>
        <end position="750"/>
    </location>
</feature>
<dbReference type="SUPFAM" id="SSF57701">
    <property type="entry name" value="Zn2/Cys6 DNA-binding domain"/>
    <property type="match status" value="1"/>
</dbReference>
<dbReference type="CDD" id="cd00067">
    <property type="entry name" value="GAL4"/>
    <property type="match status" value="1"/>
</dbReference>
<dbReference type="OrthoDB" id="5426978at2759"/>
<keyword evidence="5" id="KW-1185">Reference proteome</keyword>
<accession>A0A6A6X504</accession>
<dbReference type="Proteomes" id="UP000799757">
    <property type="component" value="Unassembled WGS sequence"/>
</dbReference>
<name>A0A6A6X504_9PLEO</name>
<dbReference type="AlphaFoldDB" id="A0A6A6X504"/>
<dbReference type="CDD" id="cd12148">
    <property type="entry name" value="fungal_TF_MHR"/>
    <property type="match status" value="1"/>
</dbReference>
<dbReference type="PROSITE" id="PS50048">
    <property type="entry name" value="ZN2_CY6_FUNGAL_2"/>
    <property type="match status" value="1"/>
</dbReference>
<feature type="region of interest" description="Disordered" evidence="2">
    <location>
        <begin position="114"/>
        <end position="135"/>
    </location>
</feature>
<keyword evidence="1" id="KW-0539">Nucleus</keyword>
<dbReference type="PROSITE" id="PS00463">
    <property type="entry name" value="ZN2_CY6_FUNGAL_1"/>
    <property type="match status" value="1"/>
</dbReference>
<organism evidence="4 5">
    <name type="scientific">Melanomma pulvis-pyrius CBS 109.77</name>
    <dbReference type="NCBI Taxonomy" id="1314802"/>
    <lineage>
        <taxon>Eukaryota</taxon>
        <taxon>Fungi</taxon>
        <taxon>Dikarya</taxon>
        <taxon>Ascomycota</taxon>
        <taxon>Pezizomycotina</taxon>
        <taxon>Dothideomycetes</taxon>
        <taxon>Pleosporomycetidae</taxon>
        <taxon>Pleosporales</taxon>
        <taxon>Melanommataceae</taxon>
        <taxon>Melanomma</taxon>
    </lineage>
</organism>
<sequence length="763" mass="82693">MASSNSYDAEPQMGAAAGLYANQNGDAAPAQHQQHQQHQQQQQQQHSQTHTDSDLQLQETLQHLQRGTEMMHAAAPQGHQMNAALNAAHHTFQTPPRPTHSPQQMAQSVMSLDGHDLYSDHDGSSRKRSKVSRACDECRRKKIRCDATSENGPEACSSCKRTGARCQFSRQPMKRGPSKGYIKELADRLNSLENQIQHPVGTSQNYDFGGVGDPSLQDAHNPPQLPMKRTHSMSEGFQDSYNKSWSGQDRDYPSNGTSQALNRRSSFADMTLAGSLITGSNEGIIKAYYNTIHQTFPILPRESSSLNRLTNCPAKLREAFFLALECGVRSFAPRAIPHGDVGLNQLMHQCLEAVDAAQHMLSDTDSSRQLYNNLVFCQSLAFLTVASDKPGPGPVGNAADLLGRLAGRISELGLNDSKVIAALREQNLDTFETSRRLFWVAFNLDRFHASSRSKDIALPLYSGSMSRDDYAALGETAYHLTRAADIVGQIAYITRAGNVPKVDPSSPLAFAALTATSPSSLYLNGQLSRFRESLDLANIPNNSPPQLAYQYLCILVARLSTHTASNEILASTKELLSNLKTGTITPLHHIFATLVATSLTELSDRVETQVEAHASMREMNDAISKGQIIYQSADGLGWDTAIRELLHQKRDLSPSSMALEQTSPISQPNMVGLQHLAAAAVGEREGVDTRPASSGGNGVTPQTQSSHEHDVTAAMLAATEAARAQATAAAAQKQLQNTSGNSNGGNNYDSSALVKDGIFAGLT</sequence>
<dbReference type="InterPro" id="IPR001138">
    <property type="entry name" value="Zn2Cys6_DnaBD"/>
</dbReference>
<feature type="region of interest" description="Disordered" evidence="2">
    <location>
        <begin position="200"/>
        <end position="260"/>
    </location>
</feature>
<proteinExistence type="predicted"/>